<keyword evidence="3" id="KW-0804">Transcription</keyword>
<gene>
    <name evidence="6" type="ORF">HW532_16760</name>
</gene>
<dbReference type="InterPro" id="IPR041490">
    <property type="entry name" value="KstR2_TetR_C"/>
</dbReference>
<keyword evidence="1" id="KW-0805">Transcription regulation</keyword>
<name>A0A7S8C6B4_9HYPH</name>
<feature type="domain" description="HTH tetR-type" evidence="5">
    <location>
        <begin position="10"/>
        <end position="70"/>
    </location>
</feature>
<dbReference type="Pfam" id="PF00440">
    <property type="entry name" value="TetR_N"/>
    <property type="match status" value="1"/>
</dbReference>
<evidence type="ECO:0000256" key="3">
    <source>
        <dbReference type="ARBA" id="ARBA00023163"/>
    </source>
</evidence>
<proteinExistence type="predicted"/>
<dbReference type="FunFam" id="1.10.10.60:FF:000141">
    <property type="entry name" value="TetR family transcriptional regulator"/>
    <property type="match status" value="1"/>
</dbReference>
<evidence type="ECO:0000256" key="2">
    <source>
        <dbReference type="ARBA" id="ARBA00023125"/>
    </source>
</evidence>
<dbReference type="InterPro" id="IPR036271">
    <property type="entry name" value="Tet_transcr_reg_TetR-rel_C_sf"/>
</dbReference>
<evidence type="ECO:0000259" key="5">
    <source>
        <dbReference type="PROSITE" id="PS50977"/>
    </source>
</evidence>
<dbReference type="PRINTS" id="PR00455">
    <property type="entry name" value="HTHTETR"/>
</dbReference>
<dbReference type="KEGG" id="kmn:HW532_16760"/>
<dbReference type="EMBL" id="CP058214">
    <property type="protein sequence ID" value="QPC44200.1"/>
    <property type="molecule type" value="Genomic_DNA"/>
</dbReference>
<dbReference type="InterPro" id="IPR009057">
    <property type="entry name" value="Homeodomain-like_sf"/>
</dbReference>
<feature type="DNA-binding region" description="H-T-H motif" evidence="4">
    <location>
        <begin position="33"/>
        <end position="52"/>
    </location>
</feature>
<dbReference type="SUPFAM" id="SSF48498">
    <property type="entry name" value="Tetracyclin repressor-like, C-terminal domain"/>
    <property type="match status" value="1"/>
</dbReference>
<dbReference type="AlphaFoldDB" id="A0A7S8C6B4"/>
<dbReference type="Proteomes" id="UP000593594">
    <property type="component" value="Chromosome"/>
</dbReference>
<dbReference type="Gene3D" id="1.10.357.10">
    <property type="entry name" value="Tetracycline Repressor, domain 2"/>
    <property type="match status" value="1"/>
</dbReference>
<keyword evidence="2 4" id="KW-0238">DNA-binding</keyword>
<dbReference type="Gene3D" id="1.10.10.60">
    <property type="entry name" value="Homeodomain-like"/>
    <property type="match status" value="1"/>
</dbReference>
<dbReference type="GO" id="GO:0003700">
    <property type="term" value="F:DNA-binding transcription factor activity"/>
    <property type="evidence" value="ECO:0007669"/>
    <property type="project" value="TreeGrafter"/>
</dbReference>
<evidence type="ECO:0000256" key="4">
    <source>
        <dbReference type="PROSITE-ProRule" id="PRU00335"/>
    </source>
</evidence>
<evidence type="ECO:0000256" key="1">
    <source>
        <dbReference type="ARBA" id="ARBA00023015"/>
    </source>
</evidence>
<protein>
    <submittedName>
        <fullName evidence="6">TetR/AcrR family transcriptional regulator</fullName>
    </submittedName>
</protein>
<dbReference type="RefSeq" id="WP_213161566.1">
    <property type="nucleotide sequence ID" value="NZ_CP058214.1"/>
</dbReference>
<sequence>MARTRAADYDEKRHRILRTASELFAEHGYETASMAMVAEACGMSKPLLYHYYDSKSALLFDIIEVHLQDLIAAVDEADDGGAPPRARLNAVITALLEGYRDADSDHKVQINALSRLPEDQQGHLRAMERQLVERFAAILAAANPGLAPDGILLKPVTMSLFGMLNWHYMWFRPDGPVTREAYADMATTLILEGSRALTEAAADAEPERVPGA</sequence>
<keyword evidence="7" id="KW-1185">Reference proteome</keyword>
<dbReference type="SUPFAM" id="SSF46689">
    <property type="entry name" value="Homeodomain-like"/>
    <property type="match status" value="1"/>
</dbReference>
<organism evidence="6 7">
    <name type="scientific">Kaustia mangrovi</name>
    <dbReference type="NCBI Taxonomy" id="2593653"/>
    <lineage>
        <taxon>Bacteria</taxon>
        <taxon>Pseudomonadati</taxon>
        <taxon>Pseudomonadota</taxon>
        <taxon>Alphaproteobacteria</taxon>
        <taxon>Hyphomicrobiales</taxon>
        <taxon>Parvibaculaceae</taxon>
        <taxon>Kaustia</taxon>
    </lineage>
</organism>
<dbReference type="GO" id="GO:0000976">
    <property type="term" value="F:transcription cis-regulatory region binding"/>
    <property type="evidence" value="ECO:0007669"/>
    <property type="project" value="TreeGrafter"/>
</dbReference>
<dbReference type="PANTHER" id="PTHR30055">
    <property type="entry name" value="HTH-TYPE TRANSCRIPTIONAL REGULATOR RUTR"/>
    <property type="match status" value="1"/>
</dbReference>
<evidence type="ECO:0000313" key="7">
    <source>
        <dbReference type="Proteomes" id="UP000593594"/>
    </source>
</evidence>
<dbReference type="Pfam" id="PF17932">
    <property type="entry name" value="TetR_C_24"/>
    <property type="match status" value="1"/>
</dbReference>
<dbReference type="PANTHER" id="PTHR30055:SF237">
    <property type="entry name" value="TRANSCRIPTIONAL REPRESSOR MCE3R"/>
    <property type="match status" value="1"/>
</dbReference>
<accession>A0A7S8C6B4</accession>
<reference evidence="6 7" key="1">
    <citation type="submission" date="2020-06" db="EMBL/GenBank/DDBJ databases">
        <title>Genome sequence of 2 isolates from Red Sea Mangroves.</title>
        <authorList>
            <person name="Sefrji F."/>
            <person name="Michoud G."/>
            <person name="Merlino G."/>
            <person name="Daffonchio D."/>
        </authorList>
    </citation>
    <scope>NUCLEOTIDE SEQUENCE [LARGE SCALE GENOMIC DNA]</scope>
    <source>
        <strain evidence="6 7">R1DC25</strain>
    </source>
</reference>
<dbReference type="InterPro" id="IPR050109">
    <property type="entry name" value="HTH-type_TetR-like_transc_reg"/>
</dbReference>
<dbReference type="PROSITE" id="PS50977">
    <property type="entry name" value="HTH_TETR_2"/>
    <property type="match status" value="1"/>
</dbReference>
<evidence type="ECO:0000313" key="6">
    <source>
        <dbReference type="EMBL" id="QPC44200.1"/>
    </source>
</evidence>
<dbReference type="InterPro" id="IPR001647">
    <property type="entry name" value="HTH_TetR"/>
</dbReference>